<evidence type="ECO:0000256" key="2">
    <source>
        <dbReference type="ARBA" id="ARBA00022475"/>
    </source>
</evidence>
<keyword evidence="5" id="KW-0472">Membrane</keyword>
<organism evidence="6 7">
    <name type="scientific">Photobacterium damselae</name>
    <dbReference type="NCBI Taxonomy" id="38293"/>
    <lineage>
        <taxon>Bacteria</taxon>
        <taxon>Pseudomonadati</taxon>
        <taxon>Pseudomonadota</taxon>
        <taxon>Gammaproteobacteria</taxon>
        <taxon>Vibrionales</taxon>
        <taxon>Vibrionaceae</taxon>
        <taxon>Photobacterium</taxon>
    </lineage>
</organism>
<name>A0A2T3Q9W9_PHODM</name>
<sequence>MSYASAILIYSFGLIISKLIGLLMQPFVTSQLGIENYARLDILIVTSSIASIIVTFGLIDGICRFAHDEKYRQDDCLSTAMGLVFWGGGLFTSIALLNGHVIQQLLPGSPPLWALYLTFINLYLNALAAIPLTKLRMQHRPIKFAIAQAVFAITQAIGIIVLIPRFQVTGIFIAAVASQLLQLIILYRDLPNLKLIYSSIFIRYGSSIMLSGVLGFICLGAERWAIAYYLGLEFLTPYAIAMQWAIAASLLLEPFSLWWFPKRFNLLKNEKLLADITILGCQICVLICAIVTMLGPLFLRFWLSASFSQSANLIGLIAIMIMLKGISTLLNIGCYYQASGQRIIQINLVATGLSIINIFMILPPFGLLGIIWGSIVIQAIKVFAFYYWSQKELPLPYPLSRLFIALMLLAGIFASSALILIQALLLILLIGLIITPFFLTRISYWSNTA</sequence>
<dbReference type="PANTHER" id="PTHR30250:SF11">
    <property type="entry name" value="O-ANTIGEN TRANSPORTER-RELATED"/>
    <property type="match status" value="1"/>
</dbReference>
<comment type="subcellular location">
    <subcellularLocation>
        <location evidence="1">Cell membrane</location>
        <topology evidence="1">Multi-pass membrane protein</topology>
    </subcellularLocation>
</comment>
<dbReference type="AlphaFoldDB" id="A0A2T3Q9W9"/>
<gene>
    <name evidence="6" type="ORF">NCTC11647_04053</name>
</gene>
<accession>A0A2T3Q9W9</accession>
<evidence type="ECO:0000313" key="7">
    <source>
        <dbReference type="Proteomes" id="UP000251647"/>
    </source>
</evidence>
<evidence type="ECO:0000313" key="6">
    <source>
        <dbReference type="EMBL" id="SPY45508.1"/>
    </source>
</evidence>
<dbReference type="Proteomes" id="UP000251647">
    <property type="component" value="Unassembled WGS sequence"/>
</dbReference>
<evidence type="ECO:0000256" key="4">
    <source>
        <dbReference type="ARBA" id="ARBA00022989"/>
    </source>
</evidence>
<proteinExistence type="predicted"/>
<dbReference type="GO" id="GO:0005886">
    <property type="term" value="C:plasma membrane"/>
    <property type="evidence" value="ECO:0007669"/>
    <property type="project" value="UniProtKB-SubCell"/>
</dbReference>
<dbReference type="OrthoDB" id="9815248at2"/>
<reference evidence="6 7" key="1">
    <citation type="submission" date="2018-06" db="EMBL/GenBank/DDBJ databases">
        <authorList>
            <consortium name="Pathogen Informatics"/>
            <person name="Doyle S."/>
        </authorList>
    </citation>
    <scope>NUCLEOTIDE SEQUENCE [LARGE SCALE GENOMIC DNA]</scope>
    <source>
        <strain evidence="6 7">NCTC11647</strain>
    </source>
</reference>
<evidence type="ECO:0000256" key="3">
    <source>
        <dbReference type="ARBA" id="ARBA00022692"/>
    </source>
</evidence>
<keyword evidence="3" id="KW-0812">Transmembrane</keyword>
<dbReference type="EMBL" id="UATL01000007">
    <property type="protein sequence ID" value="SPY45508.1"/>
    <property type="molecule type" value="Genomic_DNA"/>
</dbReference>
<keyword evidence="4" id="KW-1133">Transmembrane helix</keyword>
<dbReference type="RefSeq" id="WP_005303555.1">
    <property type="nucleotide sequence ID" value="NZ_PYOG01000033.1"/>
</dbReference>
<dbReference type="PANTHER" id="PTHR30250">
    <property type="entry name" value="PST FAMILY PREDICTED COLANIC ACID TRANSPORTER"/>
    <property type="match status" value="1"/>
</dbReference>
<dbReference type="InterPro" id="IPR050833">
    <property type="entry name" value="Poly_Biosynth_Transport"/>
</dbReference>
<protein>
    <submittedName>
        <fullName evidence="6">Uncharacterized protein</fullName>
    </submittedName>
</protein>
<keyword evidence="2" id="KW-1003">Cell membrane</keyword>
<evidence type="ECO:0000256" key="1">
    <source>
        <dbReference type="ARBA" id="ARBA00004651"/>
    </source>
</evidence>
<evidence type="ECO:0000256" key="5">
    <source>
        <dbReference type="ARBA" id="ARBA00023136"/>
    </source>
</evidence>